<evidence type="ECO:0000313" key="1">
    <source>
        <dbReference type="EMBL" id="KIO52564.1"/>
    </source>
</evidence>
<reference evidence="2 4" key="2">
    <citation type="submission" date="2016-11" db="EMBL/GenBank/DDBJ databases">
        <title>Whole genomes of Flavobacteriaceae.</title>
        <authorList>
            <person name="Stine C."/>
            <person name="Li C."/>
            <person name="Tadesse D."/>
        </authorList>
    </citation>
    <scope>NUCLEOTIDE SEQUENCE [LARGE SCALE GENOMIC DNA]</scope>
    <source>
        <strain evidence="2 4">ATCC 51468</strain>
    </source>
</reference>
<protein>
    <submittedName>
        <fullName evidence="1">Uncharacterized protein</fullName>
    </submittedName>
</protein>
<evidence type="ECO:0000313" key="2">
    <source>
        <dbReference type="EMBL" id="OXA89198.1"/>
    </source>
</evidence>
<comment type="caution">
    <text evidence="1">The sequence shown here is derived from an EMBL/GenBank/DDBJ whole genome shotgun (WGS) entry which is preliminary data.</text>
</comment>
<keyword evidence="4" id="KW-1185">Reference proteome</keyword>
<dbReference type="Proteomes" id="UP000032061">
    <property type="component" value="Unassembled WGS sequence"/>
</dbReference>
<organism evidence="1 3">
    <name type="scientific">Flavobacterium hibernum</name>
    <dbReference type="NCBI Taxonomy" id="37752"/>
    <lineage>
        <taxon>Bacteria</taxon>
        <taxon>Pseudomonadati</taxon>
        <taxon>Bacteroidota</taxon>
        <taxon>Flavobacteriia</taxon>
        <taxon>Flavobacteriales</taxon>
        <taxon>Flavobacteriaceae</taxon>
        <taxon>Flavobacterium</taxon>
    </lineage>
</organism>
<evidence type="ECO:0000313" key="3">
    <source>
        <dbReference type="Proteomes" id="UP000032061"/>
    </source>
</evidence>
<dbReference type="AlphaFoldDB" id="A0A0D0EEL5"/>
<evidence type="ECO:0000313" key="4">
    <source>
        <dbReference type="Proteomes" id="UP000198302"/>
    </source>
</evidence>
<dbReference type="OrthoDB" id="674555at2"/>
<dbReference type="Proteomes" id="UP000198302">
    <property type="component" value="Unassembled WGS sequence"/>
</dbReference>
<gene>
    <name evidence="2" type="ORF">B0A73_06375</name>
    <name evidence="1" type="ORF">IW18_11540</name>
</gene>
<proteinExistence type="predicted"/>
<reference evidence="1 3" key="1">
    <citation type="submission" date="2015-01" db="EMBL/GenBank/DDBJ databases">
        <title>Genome of Flavobacterium hibernum DSM 12611.</title>
        <authorList>
            <person name="Stropko S.J."/>
            <person name="Pipes S.E."/>
            <person name="Newman J.D."/>
        </authorList>
    </citation>
    <scope>NUCLEOTIDE SEQUENCE [LARGE SCALE GENOMIC DNA]</scope>
    <source>
        <strain evidence="1 3">DSM 12611</strain>
    </source>
</reference>
<dbReference type="EMBL" id="JPRK01000009">
    <property type="protein sequence ID" value="KIO52564.1"/>
    <property type="molecule type" value="Genomic_DNA"/>
</dbReference>
<name>A0A0D0EEL5_9FLAO</name>
<sequence length="177" mass="21576">MKKFLIIIFIVIFNSCNLYLDRGKSVRTNFLDFNYLDNFNEFIYKSKVNASADNEIYQSTNFSVNLPKKIINWKIASNEFYFEFDKKEIIYIKNEFNDESKTNNWHLQEINNHEIRNKLISYWNIRGYNEVLFDVSKKDRVSKIYTNGKTYILLYNIRQKNYEHYLDLIKSFKYLKN</sequence>
<accession>A0A0D0EEL5</accession>
<dbReference type="RefSeq" id="WP_041517857.1">
    <property type="nucleotide sequence ID" value="NZ_JPRK01000009.1"/>
</dbReference>
<dbReference type="EMBL" id="MUGX01000009">
    <property type="protein sequence ID" value="OXA89198.1"/>
    <property type="molecule type" value="Genomic_DNA"/>
</dbReference>